<keyword evidence="3" id="KW-0862">Zinc</keyword>
<protein>
    <submittedName>
        <fullName evidence="5">Mod(Mdg4)-heS00531</fullName>
    </submittedName>
</protein>
<evidence type="ECO:0000256" key="2">
    <source>
        <dbReference type="ARBA" id="ARBA00022771"/>
    </source>
</evidence>
<dbReference type="AlphaFoldDB" id="S4PRI2"/>
<dbReference type="InterPro" id="IPR007588">
    <property type="entry name" value="Znf_FLYWCH"/>
</dbReference>
<reference evidence="5" key="2">
    <citation type="submission" date="2013-05" db="EMBL/GenBank/DDBJ databases">
        <authorList>
            <person name="Carter J.-M."/>
            <person name="Baker S.C."/>
            <person name="Pink R."/>
            <person name="Carter D.R.F."/>
            <person name="Collins A."/>
            <person name="Tomlin J."/>
            <person name="Gibbs M."/>
            <person name="Breuker C.J."/>
        </authorList>
    </citation>
    <scope>NUCLEOTIDE SEQUENCE</scope>
    <source>
        <tissue evidence="5">Ovary</tissue>
    </source>
</reference>
<feature type="non-terminal residue" evidence="5">
    <location>
        <position position="1"/>
    </location>
</feature>
<keyword evidence="2" id="KW-0863">Zinc-finger</keyword>
<proteinExistence type="predicted"/>
<evidence type="ECO:0000256" key="3">
    <source>
        <dbReference type="ARBA" id="ARBA00022833"/>
    </source>
</evidence>
<name>S4PRI2_9NEOP</name>
<dbReference type="Gene3D" id="2.20.25.240">
    <property type="match status" value="1"/>
</dbReference>
<dbReference type="EMBL" id="GAIX01000770">
    <property type="protein sequence ID" value="JAA91790.1"/>
    <property type="molecule type" value="Transcribed_RNA"/>
</dbReference>
<accession>S4PRI2</accession>
<sequence>VGDAQVPVFGKTSAGNPVIIVGSYRFNKDTRCKGPKIRWRCVKVPFGCRAAIYTVDDIIVKTVNAHNH</sequence>
<evidence type="ECO:0000313" key="5">
    <source>
        <dbReference type="EMBL" id="JAA91790.1"/>
    </source>
</evidence>
<organism evidence="5">
    <name type="scientific">Pararge aegeria</name>
    <name type="common">speckled wood butterfly</name>
    <dbReference type="NCBI Taxonomy" id="116150"/>
    <lineage>
        <taxon>Eukaryota</taxon>
        <taxon>Metazoa</taxon>
        <taxon>Ecdysozoa</taxon>
        <taxon>Arthropoda</taxon>
        <taxon>Hexapoda</taxon>
        <taxon>Insecta</taxon>
        <taxon>Pterygota</taxon>
        <taxon>Neoptera</taxon>
        <taxon>Endopterygota</taxon>
        <taxon>Lepidoptera</taxon>
        <taxon>Glossata</taxon>
        <taxon>Ditrysia</taxon>
        <taxon>Papilionoidea</taxon>
        <taxon>Nymphalidae</taxon>
        <taxon>Satyrinae</taxon>
        <taxon>Satyrini</taxon>
        <taxon>Parargina</taxon>
        <taxon>Pararge</taxon>
    </lineage>
</organism>
<evidence type="ECO:0000259" key="4">
    <source>
        <dbReference type="Pfam" id="PF04500"/>
    </source>
</evidence>
<dbReference type="Pfam" id="PF04500">
    <property type="entry name" value="FLYWCH"/>
    <property type="match status" value="1"/>
</dbReference>
<dbReference type="GO" id="GO:0008270">
    <property type="term" value="F:zinc ion binding"/>
    <property type="evidence" value="ECO:0007669"/>
    <property type="project" value="UniProtKB-KW"/>
</dbReference>
<feature type="domain" description="FLYWCH-type" evidence="4">
    <location>
        <begin position="11"/>
        <end position="68"/>
    </location>
</feature>
<keyword evidence="1" id="KW-0479">Metal-binding</keyword>
<reference evidence="5" key="1">
    <citation type="journal article" date="2013" name="BMC Genomics">
        <title>Unscrambling butterfly oogenesis.</title>
        <authorList>
            <person name="Carter J.M."/>
            <person name="Baker S.C."/>
            <person name="Pink R."/>
            <person name="Carter D.R."/>
            <person name="Collins A."/>
            <person name="Tomlin J."/>
            <person name="Gibbs M."/>
            <person name="Breuker C.J."/>
        </authorList>
    </citation>
    <scope>NUCLEOTIDE SEQUENCE</scope>
    <source>
        <tissue evidence="5">Ovary</tissue>
    </source>
</reference>
<evidence type="ECO:0000256" key="1">
    <source>
        <dbReference type="ARBA" id="ARBA00022723"/>
    </source>
</evidence>